<evidence type="ECO:0000313" key="1">
    <source>
        <dbReference type="EMBL" id="CAB4016326.1"/>
    </source>
</evidence>
<protein>
    <submittedName>
        <fullName evidence="1">Uncharacterized protein</fullName>
    </submittedName>
</protein>
<accession>A0A6S7IF75</accession>
<keyword evidence="2" id="KW-1185">Reference proteome</keyword>
<evidence type="ECO:0000313" key="2">
    <source>
        <dbReference type="Proteomes" id="UP001152795"/>
    </source>
</evidence>
<dbReference type="Proteomes" id="UP001152795">
    <property type="component" value="Unassembled WGS sequence"/>
</dbReference>
<comment type="caution">
    <text evidence="1">The sequence shown here is derived from an EMBL/GenBank/DDBJ whole genome shotgun (WGS) entry which is preliminary data.</text>
</comment>
<dbReference type="AlphaFoldDB" id="A0A6S7IF75"/>
<sequence>MKTAVVLMVFAVLLATSFVHESDAFAAGGGSFGKKRTLKNQKLSAEDGLNYMCKQASEICRRYALDQREGLHK</sequence>
<reference evidence="1" key="1">
    <citation type="submission" date="2020-04" db="EMBL/GenBank/DDBJ databases">
        <authorList>
            <person name="Alioto T."/>
            <person name="Alioto T."/>
            <person name="Gomez Garrido J."/>
        </authorList>
    </citation>
    <scope>NUCLEOTIDE SEQUENCE</scope>
    <source>
        <strain evidence="1">A484AB</strain>
    </source>
</reference>
<organism evidence="1 2">
    <name type="scientific">Paramuricea clavata</name>
    <name type="common">Red gorgonian</name>
    <name type="synonym">Violescent sea-whip</name>
    <dbReference type="NCBI Taxonomy" id="317549"/>
    <lineage>
        <taxon>Eukaryota</taxon>
        <taxon>Metazoa</taxon>
        <taxon>Cnidaria</taxon>
        <taxon>Anthozoa</taxon>
        <taxon>Octocorallia</taxon>
        <taxon>Malacalcyonacea</taxon>
        <taxon>Plexauridae</taxon>
        <taxon>Paramuricea</taxon>
    </lineage>
</organism>
<proteinExistence type="predicted"/>
<dbReference type="EMBL" id="CACRXK020009072">
    <property type="protein sequence ID" value="CAB4016326.1"/>
    <property type="molecule type" value="Genomic_DNA"/>
</dbReference>
<name>A0A6S7IF75_PARCT</name>
<gene>
    <name evidence="1" type="ORF">PACLA_8A034647</name>
</gene>